<organism evidence="1 2">
    <name type="scientific">Bilophila wadsworthia (strain 3_1_6)</name>
    <dbReference type="NCBI Taxonomy" id="563192"/>
    <lineage>
        <taxon>Bacteria</taxon>
        <taxon>Pseudomonadati</taxon>
        <taxon>Thermodesulfobacteriota</taxon>
        <taxon>Desulfovibrionia</taxon>
        <taxon>Desulfovibrionales</taxon>
        <taxon>Desulfovibrionaceae</taxon>
        <taxon>Bilophila</taxon>
    </lineage>
</organism>
<reference evidence="1 2" key="2">
    <citation type="submission" date="2013-04" db="EMBL/GenBank/DDBJ databases">
        <title>The Genome Sequence of Bilophila wadsworthia 3_1_6.</title>
        <authorList>
            <consortium name="The Broad Institute Genomics Platform"/>
            <person name="Earl A."/>
            <person name="Ward D."/>
            <person name="Feldgarden M."/>
            <person name="Gevers D."/>
            <person name="Sibley C."/>
            <person name="Strauss J."/>
            <person name="Allen-Vercoe E."/>
            <person name="Walker B."/>
            <person name="Young S."/>
            <person name="Zeng Q."/>
            <person name="Gargeya S."/>
            <person name="Fitzgerald M."/>
            <person name="Haas B."/>
            <person name="Abouelleil A."/>
            <person name="Allen A.W."/>
            <person name="Alvarado L."/>
            <person name="Arachchi H.M."/>
            <person name="Berlin A.M."/>
            <person name="Chapman S.B."/>
            <person name="Gainer-Dewar J."/>
            <person name="Goldberg J."/>
            <person name="Griggs A."/>
            <person name="Gujja S."/>
            <person name="Hansen M."/>
            <person name="Howarth C."/>
            <person name="Imamovic A."/>
            <person name="Ireland A."/>
            <person name="Larimer J."/>
            <person name="McCowan C."/>
            <person name="Murphy C."/>
            <person name="Pearson M."/>
            <person name="Poon T.W."/>
            <person name="Priest M."/>
            <person name="Roberts A."/>
            <person name="Saif S."/>
            <person name="Shea T."/>
            <person name="Sisk P."/>
            <person name="Sykes S."/>
            <person name="Wortman J."/>
            <person name="Nusbaum C."/>
            <person name="Birren B."/>
        </authorList>
    </citation>
    <scope>NUCLEOTIDE SEQUENCE [LARGE SCALE GENOMIC DNA]</scope>
    <source>
        <strain evidence="1 2">3_1_6</strain>
    </source>
</reference>
<comment type="caution">
    <text evidence="1">The sequence shown here is derived from an EMBL/GenBank/DDBJ whole genome shotgun (WGS) entry which is preliminary data.</text>
</comment>
<protein>
    <submittedName>
        <fullName evidence="1">Uncharacterized protein</fullName>
    </submittedName>
</protein>
<evidence type="ECO:0000313" key="2">
    <source>
        <dbReference type="Proteomes" id="UP000006034"/>
    </source>
</evidence>
<sequence length="94" mass="10047">MASLTPTGLETITYGQQGWNAIVTANMQRLNTWLGKLLPLMDSRSRTAGAVPVWNAVNGNWEPSNAVQALQTELEALKSRVAALEAAAEEPPSA</sequence>
<dbReference type="EMBL" id="ADCP02000001">
    <property type="protein sequence ID" value="EFV44055.1"/>
    <property type="molecule type" value="Genomic_DNA"/>
</dbReference>
<gene>
    <name evidence="1" type="ORF">HMPREF0179_02120</name>
</gene>
<dbReference type="OrthoDB" id="5539428at2"/>
<dbReference type="HOGENOM" id="CLU_2380458_0_0_7"/>
<accession>E5Y7F5</accession>
<dbReference type="STRING" id="563192.HMPREF0179_02120"/>
<name>E5Y7F5_BILW3</name>
<proteinExistence type="predicted"/>
<dbReference type="Proteomes" id="UP000006034">
    <property type="component" value="Unassembled WGS sequence"/>
</dbReference>
<evidence type="ECO:0000313" key="1">
    <source>
        <dbReference type="EMBL" id="EFV44055.1"/>
    </source>
</evidence>
<keyword evidence="2" id="KW-1185">Reference proteome</keyword>
<dbReference type="AlphaFoldDB" id="E5Y7F5"/>
<dbReference type="GeneID" id="78085260"/>
<reference evidence="1 2" key="1">
    <citation type="submission" date="2010-10" db="EMBL/GenBank/DDBJ databases">
        <authorList>
            <consortium name="The Broad Institute Genome Sequencing Platform"/>
            <person name="Ward D."/>
            <person name="Earl A."/>
            <person name="Feldgarden M."/>
            <person name="Young S.K."/>
            <person name="Gargeya S."/>
            <person name="Zeng Q."/>
            <person name="Alvarado L."/>
            <person name="Berlin A."/>
            <person name="Bochicchio J."/>
            <person name="Chapman S.B."/>
            <person name="Chen Z."/>
            <person name="Freedman E."/>
            <person name="Gellesch M."/>
            <person name="Goldberg J."/>
            <person name="Griggs A."/>
            <person name="Gujja S."/>
            <person name="Heilman E."/>
            <person name="Heiman D."/>
            <person name="Howarth C."/>
            <person name="Mehta T."/>
            <person name="Neiman D."/>
            <person name="Pearson M."/>
            <person name="Roberts A."/>
            <person name="Saif S."/>
            <person name="Shea T."/>
            <person name="Shenoy N."/>
            <person name="Sisk P."/>
            <person name="Stolte C."/>
            <person name="Sykes S."/>
            <person name="White J."/>
            <person name="Yandava C."/>
            <person name="Allen-Vercoe E."/>
            <person name="Sibley C."/>
            <person name="Ambrose C.E."/>
            <person name="Strauss J."/>
            <person name="Daigneault M."/>
            <person name="Haas B."/>
            <person name="Nusbaum C."/>
            <person name="Birren B."/>
        </authorList>
    </citation>
    <scope>NUCLEOTIDE SEQUENCE [LARGE SCALE GENOMIC DNA]</scope>
    <source>
        <strain evidence="1 2">3_1_6</strain>
    </source>
</reference>
<dbReference type="RefSeq" id="WP_005027919.1">
    <property type="nucleotide sequence ID" value="NZ_KE150238.1"/>
</dbReference>